<dbReference type="InterPro" id="IPR024060">
    <property type="entry name" value="Ureidoglycolate_lyase_dom_sf"/>
</dbReference>
<reference evidence="6 7" key="1">
    <citation type="submission" date="2015-09" db="EMBL/GenBank/DDBJ databases">
        <title>Sorangium comparison.</title>
        <authorList>
            <person name="Zaburannyi N."/>
            <person name="Bunk B."/>
            <person name="Overmann J."/>
            <person name="Mueller R."/>
        </authorList>
    </citation>
    <scope>NUCLEOTIDE SEQUENCE [LARGE SCALE GENOMIC DNA]</scope>
    <source>
        <strain evidence="6 7">So ce836</strain>
    </source>
</reference>
<evidence type="ECO:0000256" key="5">
    <source>
        <dbReference type="SAM" id="MobiDB-lite"/>
    </source>
</evidence>
<dbReference type="Pfam" id="PF04115">
    <property type="entry name" value="Ureidogly_lyase"/>
    <property type="match status" value="1"/>
</dbReference>
<proteinExistence type="predicted"/>
<comment type="catalytic activity">
    <reaction evidence="4">
        <text>(S)-ureidoglycolate = urea + glyoxylate</text>
        <dbReference type="Rhea" id="RHEA:11304"/>
        <dbReference type="ChEBI" id="CHEBI:16199"/>
        <dbReference type="ChEBI" id="CHEBI:36655"/>
        <dbReference type="ChEBI" id="CHEBI:57296"/>
        <dbReference type="EC" id="4.3.2.3"/>
    </reaction>
</comment>
<dbReference type="CDD" id="cd20298">
    <property type="entry name" value="cupin_UAH"/>
    <property type="match status" value="1"/>
</dbReference>
<dbReference type="AlphaFoldDB" id="A0A4P2QGX1"/>
<dbReference type="GO" id="GO:0004848">
    <property type="term" value="F:ureidoglycolate hydrolase activity"/>
    <property type="evidence" value="ECO:0007669"/>
    <property type="project" value="InterPro"/>
</dbReference>
<dbReference type="EMBL" id="CP012672">
    <property type="protein sequence ID" value="AUX28563.1"/>
    <property type="molecule type" value="Genomic_DNA"/>
</dbReference>
<comment type="subunit">
    <text evidence="1">Homodimer.</text>
</comment>
<feature type="region of interest" description="Disordered" evidence="5">
    <location>
        <begin position="18"/>
        <end position="52"/>
    </location>
</feature>
<dbReference type="InterPro" id="IPR011051">
    <property type="entry name" value="RmlC_Cupin_sf"/>
</dbReference>
<evidence type="ECO:0000313" key="7">
    <source>
        <dbReference type="Proteomes" id="UP000295497"/>
    </source>
</evidence>
<sequence>MQNLGLVAVAGCPAGAPATWYPSPARSRPGLSQQEGHTRGAPPQPPVPMSHRPRIAAHSLSPAAYAPYGDILMASPHGQPGRPANQGTARRFDHLAAIENLRPGHAALNVSVFRCAPRSSSPLPLALLEKHPGSTQAFVPMNARRYLVVVALGGDRPDLTTLAAFIAHGAQGITYRPGVWHHPMIALDAEADFVCLVWEDGSPGDCAVVEYAEGERVTIAIDP</sequence>
<accession>A0A4P2QGX1</accession>
<evidence type="ECO:0008006" key="8">
    <source>
        <dbReference type="Google" id="ProtNLM"/>
    </source>
</evidence>
<evidence type="ECO:0000256" key="1">
    <source>
        <dbReference type="ARBA" id="ARBA00011738"/>
    </source>
</evidence>
<keyword evidence="2" id="KW-0659">Purine metabolism</keyword>
<dbReference type="SUPFAM" id="SSF51182">
    <property type="entry name" value="RmlC-like cupins"/>
    <property type="match status" value="1"/>
</dbReference>
<dbReference type="GO" id="GO:0000256">
    <property type="term" value="P:allantoin catabolic process"/>
    <property type="evidence" value="ECO:0007669"/>
    <property type="project" value="InterPro"/>
</dbReference>
<dbReference type="Gene3D" id="2.60.120.480">
    <property type="entry name" value="Ureidoglycolate hydrolase"/>
    <property type="match status" value="1"/>
</dbReference>
<dbReference type="GO" id="GO:0050385">
    <property type="term" value="F:ureidoglycolate lyase activity"/>
    <property type="evidence" value="ECO:0007669"/>
    <property type="project" value="UniProtKB-EC"/>
</dbReference>
<evidence type="ECO:0000256" key="3">
    <source>
        <dbReference type="ARBA" id="ARBA00023239"/>
    </source>
</evidence>
<evidence type="ECO:0000256" key="4">
    <source>
        <dbReference type="ARBA" id="ARBA00047684"/>
    </source>
</evidence>
<gene>
    <name evidence="6" type="ORF">SOCE836_006360</name>
</gene>
<dbReference type="PANTHER" id="PTHR21221">
    <property type="entry name" value="UREIDOGLYCOLATE HYDROLASE"/>
    <property type="match status" value="1"/>
</dbReference>
<dbReference type="PANTHER" id="PTHR21221:SF1">
    <property type="entry name" value="UREIDOGLYCOLATE LYASE"/>
    <property type="match status" value="1"/>
</dbReference>
<dbReference type="GO" id="GO:0006144">
    <property type="term" value="P:purine nucleobase metabolic process"/>
    <property type="evidence" value="ECO:0007669"/>
    <property type="project" value="UniProtKB-KW"/>
</dbReference>
<evidence type="ECO:0000313" key="6">
    <source>
        <dbReference type="EMBL" id="AUX28563.1"/>
    </source>
</evidence>
<organism evidence="6 7">
    <name type="scientific">Sorangium cellulosum</name>
    <name type="common">Polyangium cellulosum</name>
    <dbReference type="NCBI Taxonomy" id="56"/>
    <lineage>
        <taxon>Bacteria</taxon>
        <taxon>Pseudomonadati</taxon>
        <taxon>Myxococcota</taxon>
        <taxon>Polyangia</taxon>
        <taxon>Polyangiales</taxon>
        <taxon>Polyangiaceae</taxon>
        <taxon>Sorangium</taxon>
    </lineage>
</organism>
<dbReference type="Proteomes" id="UP000295497">
    <property type="component" value="Chromosome"/>
</dbReference>
<protein>
    <recommendedName>
        <fullName evidence="8">Ureidoglycolate hydrolase</fullName>
    </recommendedName>
</protein>
<dbReference type="InterPro" id="IPR007247">
    <property type="entry name" value="Ureidogly_lyase"/>
</dbReference>
<dbReference type="InterPro" id="IPR047233">
    <property type="entry name" value="UAH_cupin"/>
</dbReference>
<keyword evidence="3" id="KW-0456">Lyase</keyword>
<evidence type="ECO:0000256" key="2">
    <source>
        <dbReference type="ARBA" id="ARBA00022631"/>
    </source>
</evidence>
<name>A0A4P2QGX1_SORCE</name>